<evidence type="ECO:0000256" key="3">
    <source>
        <dbReference type="ARBA" id="ARBA00022452"/>
    </source>
</evidence>
<dbReference type="HOGENOM" id="CLU_014798_3_1_1"/>
<evidence type="ECO:0000256" key="4">
    <source>
        <dbReference type="ARBA" id="ARBA00022692"/>
    </source>
</evidence>
<dbReference type="InterPro" id="IPR000184">
    <property type="entry name" value="Bac_surfAg_D15"/>
</dbReference>
<dbReference type="Proteomes" id="UP000030671">
    <property type="component" value="Unassembled WGS sequence"/>
</dbReference>
<keyword evidence="5" id="KW-0472">Membrane</keyword>
<dbReference type="eggNOG" id="KOG2602">
    <property type="taxonomic scope" value="Eukaryota"/>
</dbReference>
<dbReference type="InParanoid" id="W4JQZ3"/>
<dbReference type="KEGG" id="hir:HETIRDRAFT_461096"/>
<dbReference type="PANTHER" id="PTHR12815:SF18">
    <property type="entry name" value="SORTING AND ASSEMBLY MACHINERY COMPONENT 50 HOMOLOG"/>
    <property type="match status" value="1"/>
</dbReference>
<evidence type="ECO:0000313" key="7">
    <source>
        <dbReference type="EMBL" id="ETW75963.1"/>
    </source>
</evidence>
<keyword evidence="4" id="KW-0812">Transmembrane</keyword>
<reference evidence="7 8" key="1">
    <citation type="journal article" date="2012" name="New Phytol.">
        <title>Insight into trade-off between wood decay and parasitism from the genome of a fungal forest pathogen.</title>
        <authorList>
            <person name="Olson A."/>
            <person name="Aerts A."/>
            <person name="Asiegbu F."/>
            <person name="Belbahri L."/>
            <person name="Bouzid O."/>
            <person name="Broberg A."/>
            <person name="Canback B."/>
            <person name="Coutinho P.M."/>
            <person name="Cullen D."/>
            <person name="Dalman K."/>
            <person name="Deflorio G."/>
            <person name="van Diepen L.T."/>
            <person name="Dunand C."/>
            <person name="Duplessis S."/>
            <person name="Durling M."/>
            <person name="Gonthier P."/>
            <person name="Grimwood J."/>
            <person name="Fossdal C.G."/>
            <person name="Hansson D."/>
            <person name="Henrissat B."/>
            <person name="Hietala A."/>
            <person name="Himmelstrand K."/>
            <person name="Hoffmeister D."/>
            <person name="Hogberg N."/>
            <person name="James T.Y."/>
            <person name="Karlsson M."/>
            <person name="Kohler A."/>
            <person name="Kues U."/>
            <person name="Lee Y.H."/>
            <person name="Lin Y.C."/>
            <person name="Lind M."/>
            <person name="Lindquist E."/>
            <person name="Lombard V."/>
            <person name="Lucas S."/>
            <person name="Lunden K."/>
            <person name="Morin E."/>
            <person name="Murat C."/>
            <person name="Park J."/>
            <person name="Raffaello T."/>
            <person name="Rouze P."/>
            <person name="Salamov A."/>
            <person name="Schmutz J."/>
            <person name="Solheim H."/>
            <person name="Stahlberg J."/>
            <person name="Velez H."/>
            <person name="de Vries R.P."/>
            <person name="Wiebenga A."/>
            <person name="Woodward S."/>
            <person name="Yakovlev I."/>
            <person name="Garbelotto M."/>
            <person name="Martin F."/>
            <person name="Grigoriev I.V."/>
            <person name="Stenlid J."/>
        </authorList>
    </citation>
    <scope>NUCLEOTIDE SEQUENCE [LARGE SCALE GENOMIC DNA]</scope>
    <source>
        <strain evidence="7 8">TC 32-1</strain>
    </source>
</reference>
<comment type="similarity">
    <text evidence="2">Belongs to the SAM50/omp85 family.</text>
</comment>
<keyword evidence="3" id="KW-1134">Transmembrane beta strand</keyword>
<evidence type="ECO:0000259" key="6">
    <source>
        <dbReference type="Pfam" id="PF01103"/>
    </source>
</evidence>
<dbReference type="GO" id="GO:0005741">
    <property type="term" value="C:mitochondrial outer membrane"/>
    <property type="evidence" value="ECO:0007669"/>
    <property type="project" value="UniProtKB-SubCell"/>
</dbReference>
<dbReference type="STRING" id="747525.W4JQZ3"/>
<gene>
    <name evidence="7" type="ORF">HETIRDRAFT_461096</name>
</gene>
<proteinExistence type="inferred from homology"/>
<comment type="subcellular location">
    <subcellularLocation>
        <location evidence="1">Mitochondrion outer membrane</location>
        <topology evidence="1">Multi-pass membrane protein</topology>
    </subcellularLocation>
</comment>
<dbReference type="Pfam" id="PF01103">
    <property type="entry name" value="Omp85"/>
    <property type="match status" value="1"/>
</dbReference>
<dbReference type="GO" id="GO:0045040">
    <property type="term" value="P:protein insertion into mitochondrial outer membrane"/>
    <property type="evidence" value="ECO:0007669"/>
    <property type="project" value="TreeGrafter"/>
</dbReference>
<protein>
    <recommendedName>
        <fullName evidence="6">Bacterial surface antigen (D15) domain-containing protein</fullName>
    </recommendedName>
</protein>
<evidence type="ECO:0000256" key="1">
    <source>
        <dbReference type="ARBA" id="ARBA00004374"/>
    </source>
</evidence>
<dbReference type="Gene3D" id="2.40.160.50">
    <property type="entry name" value="membrane protein fhac: a member of the omp85/tpsb transporter family"/>
    <property type="match status" value="1"/>
</dbReference>
<dbReference type="GeneID" id="20677138"/>
<dbReference type="RefSeq" id="XP_009552198.1">
    <property type="nucleotide sequence ID" value="XM_009553903.1"/>
</dbReference>
<organism evidence="7 8">
    <name type="scientific">Heterobasidion irregulare (strain TC 32-1)</name>
    <dbReference type="NCBI Taxonomy" id="747525"/>
    <lineage>
        <taxon>Eukaryota</taxon>
        <taxon>Fungi</taxon>
        <taxon>Dikarya</taxon>
        <taxon>Basidiomycota</taxon>
        <taxon>Agaricomycotina</taxon>
        <taxon>Agaricomycetes</taxon>
        <taxon>Russulales</taxon>
        <taxon>Bondarzewiaceae</taxon>
        <taxon>Heterobasidion</taxon>
        <taxon>Heterobasidion annosum species complex</taxon>
    </lineage>
</organism>
<evidence type="ECO:0000256" key="5">
    <source>
        <dbReference type="ARBA" id="ARBA00023136"/>
    </source>
</evidence>
<evidence type="ECO:0000256" key="2">
    <source>
        <dbReference type="ARBA" id="ARBA00010913"/>
    </source>
</evidence>
<dbReference type="OrthoDB" id="1724197at2759"/>
<dbReference type="FunCoup" id="W4JQZ3">
    <property type="interactions" value="434"/>
</dbReference>
<evidence type="ECO:0000313" key="8">
    <source>
        <dbReference type="Proteomes" id="UP000030671"/>
    </source>
</evidence>
<sequence length="442" mass="47844">MSSHSLHLADLVNESLDFPARIASVRVDGALHTRKTFLASLIDTYLPHDQPSNLASVLRTTREISHILQRTDVFKSIDVKLERSRAALAGESDVDVIFTTQERGRFYVKTSTEVGNNEGSANATGRIRNAFGGAEVLEANVSVGTKTRRSFHATLSAPVTSTLKTFGDVSVFALDRDYTGHASCTEGLRGVKATLKSGSPSTGQHEVGYEAVLRHVGNLMPSASISMREATGQSIKSSVFHTWIRDTRDAKFPSSRGYFTKLFHELAGLGGDVSFYKTEAETRISRPLLPGLSLSLSGRAGLLYSLKGLSRFSDRFQLGGPLSVRMFRANAMGPRDGSDAVGGDVYWAAGLNLTSTIPRRTQWPLRAQLFVNAGQLQALQPSKTLSRNLSTCALQPSVSVGVGLVYLFDPLKVELNFGVPLVAARSDGCRKGFQIGMGLEFL</sequence>
<feature type="domain" description="Bacterial surface antigen (D15)" evidence="6">
    <location>
        <begin position="129"/>
        <end position="441"/>
    </location>
</feature>
<dbReference type="AlphaFoldDB" id="W4JQZ3"/>
<keyword evidence="8" id="KW-1185">Reference proteome</keyword>
<accession>W4JQZ3</accession>
<dbReference type="EMBL" id="KI925465">
    <property type="protein sequence ID" value="ETW75963.1"/>
    <property type="molecule type" value="Genomic_DNA"/>
</dbReference>
<dbReference type="PANTHER" id="PTHR12815">
    <property type="entry name" value="SORTING AND ASSEMBLY MACHINERY SAMM50 PROTEIN FAMILY MEMBER"/>
    <property type="match status" value="1"/>
</dbReference>
<name>W4JQZ3_HETIT</name>
<dbReference type="InterPro" id="IPR039910">
    <property type="entry name" value="D15-like"/>
</dbReference>